<dbReference type="EMBL" id="JAATJV010439889">
    <property type="protein sequence ID" value="MBZ3890464.1"/>
    <property type="molecule type" value="Genomic_DNA"/>
</dbReference>
<evidence type="ECO:0000256" key="3">
    <source>
        <dbReference type="ARBA" id="ARBA00008647"/>
    </source>
</evidence>
<dbReference type="Pfam" id="PF02760">
    <property type="entry name" value="HIN"/>
    <property type="match status" value="1"/>
</dbReference>
<protein>
    <recommendedName>
        <fullName evidence="13">Interferon-inducible protein AIM2</fullName>
    </recommendedName>
</protein>
<evidence type="ECO:0000256" key="11">
    <source>
        <dbReference type="ARBA" id="ARBA00023242"/>
    </source>
</evidence>
<dbReference type="AlphaFoldDB" id="A0AA41NHI7"/>
<feature type="domain" description="HIN-200" evidence="16">
    <location>
        <begin position="145"/>
        <end position="345"/>
    </location>
</feature>
<evidence type="ECO:0000259" key="16">
    <source>
        <dbReference type="PROSITE" id="PS50834"/>
    </source>
</evidence>
<dbReference type="InterPro" id="IPR004021">
    <property type="entry name" value="HIN200/IF120x"/>
</dbReference>
<comment type="similarity">
    <text evidence="3">Belongs to the HIN-200 family.</text>
</comment>
<dbReference type="PROSITE" id="PS50834">
    <property type="entry name" value="HIN_200"/>
    <property type="match status" value="1"/>
</dbReference>
<evidence type="ECO:0000256" key="10">
    <source>
        <dbReference type="ARBA" id="ARBA00023233"/>
    </source>
</evidence>
<dbReference type="SUPFAM" id="SSF159141">
    <property type="entry name" value="HIN-2000 domain-like"/>
    <property type="match status" value="2"/>
</dbReference>
<dbReference type="PROSITE" id="PS50824">
    <property type="entry name" value="DAPIN"/>
    <property type="match status" value="1"/>
</dbReference>
<dbReference type="CDD" id="cd08305">
    <property type="entry name" value="Pyrin"/>
    <property type="match status" value="1"/>
</dbReference>
<dbReference type="InterPro" id="IPR011029">
    <property type="entry name" value="DEATH-like_dom_sf"/>
</dbReference>
<keyword evidence="4" id="KW-0963">Cytoplasm</keyword>
<dbReference type="GO" id="GO:0045087">
    <property type="term" value="P:innate immune response"/>
    <property type="evidence" value="ECO:0007669"/>
    <property type="project" value="UniProtKB-KW"/>
</dbReference>
<keyword evidence="8" id="KW-0238">DNA-binding</keyword>
<dbReference type="GO" id="GO:0070269">
    <property type="term" value="P:pyroptotic inflammatory response"/>
    <property type="evidence" value="ECO:0007669"/>
    <property type="project" value="UniProtKB-ARBA"/>
</dbReference>
<evidence type="ECO:0000256" key="12">
    <source>
        <dbReference type="ARBA" id="ARBA00058229"/>
    </source>
</evidence>
<keyword evidence="6" id="KW-0227">DNA damage</keyword>
<dbReference type="GO" id="GO:0042802">
    <property type="term" value="F:identical protein binding"/>
    <property type="evidence" value="ECO:0007669"/>
    <property type="project" value="UniProtKB-ARBA"/>
</dbReference>
<evidence type="ECO:0000256" key="6">
    <source>
        <dbReference type="ARBA" id="ARBA00022763"/>
    </source>
</evidence>
<sequence>MESKYREMLLLTGLDNITDEELDRFKFFLPDEFKIAKSKLQTANRTELADLLIQSAGVVSAVVKTIRVFQKLNYMQVAKSLQEEKAKVDEKYKGNKKTKEASLTKRKSQTEMSPVVSAVSRKDAIQPGVPPAASPHVKPKQKQVVAQPESVRKEELQKSHITVMVLKATKPFEFDTQDGRKEEMFHATVATEKEFFFVKVFNMQLKDKFTPKRIINISKYYWCGGFLEVNSASLVFDAESDQEINVPQHIIRKAGETPKINKLQTQPLGTIVNGVFVIQKKTEKKDHVLFDISDKTGNMEVLVLTKQNQINCEEGDKLKLTFFELSKSGKKLQLKFGVHSFFTVGTILRKVNGMGAVEQGMMWIFSLSISHGTEEPPF</sequence>
<organism evidence="17 18">
    <name type="scientific">Sciurus carolinensis</name>
    <name type="common">Eastern gray squirrel</name>
    <dbReference type="NCBI Taxonomy" id="30640"/>
    <lineage>
        <taxon>Eukaryota</taxon>
        <taxon>Metazoa</taxon>
        <taxon>Chordata</taxon>
        <taxon>Craniata</taxon>
        <taxon>Vertebrata</taxon>
        <taxon>Euteleostomi</taxon>
        <taxon>Mammalia</taxon>
        <taxon>Eutheria</taxon>
        <taxon>Euarchontoglires</taxon>
        <taxon>Glires</taxon>
        <taxon>Rodentia</taxon>
        <taxon>Sciuromorpha</taxon>
        <taxon>Sciuridae</taxon>
        <taxon>Sciurinae</taxon>
        <taxon>Sciurini</taxon>
        <taxon>Sciurus</taxon>
    </lineage>
</organism>
<evidence type="ECO:0000256" key="8">
    <source>
        <dbReference type="ARBA" id="ARBA00023125"/>
    </source>
</evidence>
<evidence type="ECO:0000256" key="4">
    <source>
        <dbReference type="ARBA" id="ARBA00022490"/>
    </source>
</evidence>
<feature type="compositionally biased region" description="Basic and acidic residues" evidence="14">
    <location>
        <begin position="92"/>
        <end position="103"/>
    </location>
</feature>
<name>A0AA41NHI7_SCICA</name>
<dbReference type="SUPFAM" id="SSF47986">
    <property type="entry name" value="DEATH domain"/>
    <property type="match status" value="1"/>
</dbReference>
<evidence type="ECO:0000256" key="14">
    <source>
        <dbReference type="SAM" id="MobiDB-lite"/>
    </source>
</evidence>
<dbReference type="GO" id="GO:0003690">
    <property type="term" value="F:double-stranded DNA binding"/>
    <property type="evidence" value="ECO:0007669"/>
    <property type="project" value="UniProtKB-ARBA"/>
</dbReference>
<dbReference type="GO" id="GO:0002218">
    <property type="term" value="P:activation of innate immune response"/>
    <property type="evidence" value="ECO:0007669"/>
    <property type="project" value="InterPro"/>
</dbReference>
<dbReference type="GO" id="GO:0097169">
    <property type="term" value="C:AIM2 inflammasome complex"/>
    <property type="evidence" value="ECO:0007669"/>
    <property type="project" value="UniProtKB-ARBA"/>
</dbReference>
<evidence type="ECO:0000256" key="5">
    <source>
        <dbReference type="ARBA" id="ARBA00022588"/>
    </source>
</evidence>
<gene>
    <name evidence="17" type="ORF">SUZIE_208090</name>
</gene>
<dbReference type="InterPro" id="IPR040205">
    <property type="entry name" value="HIN-200"/>
</dbReference>
<evidence type="ECO:0000259" key="15">
    <source>
        <dbReference type="PROSITE" id="PS50824"/>
    </source>
</evidence>
<keyword evidence="5" id="KW-0399">Innate immunity</keyword>
<dbReference type="FunFam" id="2.40.50.140:FF:000105">
    <property type="entry name" value="Myeloid cell nuclear differentiation antigen"/>
    <property type="match status" value="1"/>
</dbReference>
<evidence type="ECO:0000313" key="18">
    <source>
        <dbReference type="Proteomes" id="UP001166674"/>
    </source>
</evidence>
<dbReference type="FunFam" id="1.10.533.10:FF:000076">
    <property type="entry name" value="Interferon-inducible protein AIM2"/>
    <property type="match status" value="1"/>
</dbReference>
<dbReference type="GO" id="GO:0006974">
    <property type="term" value="P:DNA damage response"/>
    <property type="evidence" value="ECO:0007669"/>
    <property type="project" value="UniProtKB-KW"/>
</dbReference>
<comment type="caution">
    <text evidence="17">The sequence shown here is derived from an EMBL/GenBank/DDBJ whole genome shotgun (WGS) entry which is preliminary data.</text>
</comment>
<evidence type="ECO:0000256" key="2">
    <source>
        <dbReference type="ARBA" id="ARBA00004123"/>
    </source>
</evidence>
<dbReference type="GO" id="GO:0035458">
    <property type="term" value="P:cellular response to interferon-beta"/>
    <property type="evidence" value="ECO:0007669"/>
    <property type="project" value="InterPro"/>
</dbReference>
<dbReference type="Proteomes" id="UP001166674">
    <property type="component" value="Unassembled WGS sequence"/>
</dbReference>
<accession>A0AA41NHI7</accession>
<evidence type="ECO:0000256" key="13">
    <source>
        <dbReference type="ARBA" id="ARBA00074536"/>
    </source>
</evidence>
<keyword evidence="11" id="KW-0539">Nucleus</keyword>
<feature type="region of interest" description="Disordered" evidence="14">
    <location>
        <begin position="92"/>
        <end position="151"/>
    </location>
</feature>
<dbReference type="PANTHER" id="PTHR12200">
    <property type="entry name" value="INTERFERON-INDUCIBLE PROTEIN AIM2 FAMILY MEMBER"/>
    <property type="match status" value="1"/>
</dbReference>
<dbReference type="Gene3D" id="1.10.533.10">
    <property type="entry name" value="Death Domain, Fas"/>
    <property type="match status" value="1"/>
</dbReference>
<proteinExistence type="inferred from homology"/>
<comment type="function">
    <text evidence="12">Also acts as a tumor suppressor independently of its role in inflammatory response. Able to suppress overt cell proliferation in enterocytes: restricts stem cell proliferation in the intestinal mucosa in an inflammasome-independent manner, contributing to a decrease in the likelihood of colorectal cancer development. AIM2 suppresses cell proliferation by inhibiting phosphorylation of AKT1 at 'Ser-473', preventing AKT1 activation and AKT-mTOR signaling pathway. Inhibits AKT1 phosphorylation both by inhibiting the activity of PRKDC/DNA-PK kinase and promoting dephosphorylation by PP2A phosphatase. Also acts as a key regulator of regulatory T-cells (Treg) homeostasis by promoting their stability: acts by preventing AKT1 activation. Its role in Treg homeostasis is important to restain autoimmune diseases.</text>
</comment>
<dbReference type="Pfam" id="PF02758">
    <property type="entry name" value="PYRIN"/>
    <property type="match status" value="1"/>
</dbReference>
<keyword evidence="18" id="KW-1185">Reference proteome</keyword>
<comment type="subcellular location">
    <subcellularLocation>
        <location evidence="1">Inflammasome</location>
    </subcellularLocation>
    <subcellularLocation>
        <location evidence="2">Nucleus</location>
    </subcellularLocation>
</comment>
<keyword evidence="7" id="KW-0391">Immunity</keyword>
<dbReference type="PANTHER" id="PTHR12200:SF17">
    <property type="entry name" value="INTERFERON-INDUCIBLE PROTEIN AIM2"/>
    <property type="match status" value="1"/>
</dbReference>
<feature type="domain" description="Pyrin" evidence="15">
    <location>
        <begin position="1"/>
        <end position="87"/>
    </location>
</feature>
<dbReference type="Gene3D" id="2.40.50.140">
    <property type="entry name" value="Nucleic acid-binding proteins"/>
    <property type="match status" value="2"/>
</dbReference>
<dbReference type="GO" id="GO:0035591">
    <property type="term" value="F:signaling adaptor activity"/>
    <property type="evidence" value="ECO:0007669"/>
    <property type="project" value="UniProtKB-ARBA"/>
</dbReference>
<dbReference type="SMART" id="SM01289">
    <property type="entry name" value="PYRIN"/>
    <property type="match status" value="1"/>
</dbReference>
<dbReference type="GO" id="GO:0005654">
    <property type="term" value="C:nucleoplasm"/>
    <property type="evidence" value="ECO:0007669"/>
    <property type="project" value="TreeGrafter"/>
</dbReference>
<dbReference type="FunFam" id="2.40.50.140:FF:000101">
    <property type="entry name" value="Myeloid cell nuclear differentiation antigen"/>
    <property type="match status" value="1"/>
</dbReference>
<keyword evidence="10" id="KW-1271">Inflammasome</keyword>
<evidence type="ECO:0000313" key="17">
    <source>
        <dbReference type="EMBL" id="MBZ3890464.1"/>
    </source>
</evidence>
<dbReference type="GO" id="GO:0038187">
    <property type="term" value="F:pattern recognition receptor activity"/>
    <property type="evidence" value="ECO:0007669"/>
    <property type="project" value="UniProtKB-ARBA"/>
</dbReference>
<reference evidence="17" key="1">
    <citation type="submission" date="2020-03" db="EMBL/GenBank/DDBJ databases">
        <title>Studies in the Genomics of Life Span.</title>
        <authorList>
            <person name="Glass D."/>
        </authorList>
    </citation>
    <scope>NUCLEOTIDE SEQUENCE</scope>
    <source>
        <strain evidence="17">SUZIE</strain>
        <tissue evidence="17">Muscle</tissue>
    </source>
</reference>
<dbReference type="InterPro" id="IPR004020">
    <property type="entry name" value="DAPIN"/>
</dbReference>
<dbReference type="InterPro" id="IPR012340">
    <property type="entry name" value="NA-bd_OB-fold"/>
</dbReference>
<dbReference type="GO" id="GO:0032731">
    <property type="term" value="P:positive regulation of interleukin-1 beta production"/>
    <property type="evidence" value="ECO:0007669"/>
    <property type="project" value="UniProtKB-ARBA"/>
</dbReference>
<dbReference type="GO" id="GO:0140970">
    <property type="term" value="P:AIM2 inflammasome complex assembly"/>
    <property type="evidence" value="ECO:0007669"/>
    <property type="project" value="UniProtKB-ARBA"/>
</dbReference>
<evidence type="ECO:0000256" key="7">
    <source>
        <dbReference type="ARBA" id="ARBA00022859"/>
    </source>
</evidence>
<evidence type="ECO:0000256" key="9">
    <source>
        <dbReference type="ARBA" id="ARBA00023198"/>
    </source>
</evidence>
<keyword evidence="9" id="KW-0395">Inflammatory response</keyword>
<evidence type="ECO:0000256" key="1">
    <source>
        <dbReference type="ARBA" id="ARBA00004110"/>
    </source>
</evidence>